<comment type="subcellular location">
    <subcellularLocation>
        <location evidence="5">Cell membrane</location>
        <topology evidence="5">Single-pass membrane protein</topology>
    </subcellularLocation>
</comment>
<evidence type="ECO:0000313" key="10">
    <source>
        <dbReference type="Proteomes" id="UP000176633"/>
    </source>
</evidence>
<dbReference type="Pfam" id="PF01966">
    <property type="entry name" value="HD"/>
    <property type="match status" value="1"/>
</dbReference>
<dbReference type="Gene3D" id="1.10.3210.10">
    <property type="entry name" value="Hypothetical protein af1432"/>
    <property type="match status" value="1"/>
</dbReference>
<dbReference type="PANTHER" id="PTHR12826">
    <property type="entry name" value="RIBONUCLEASE Y"/>
    <property type="match status" value="1"/>
</dbReference>
<dbReference type="InterPro" id="IPR036612">
    <property type="entry name" value="KH_dom_type_1_sf"/>
</dbReference>
<dbReference type="NCBIfam" id="TIGR03319">
    <property type="entry name" value="RNase_Y"/>
    <property type="match status" value="1"/>
</dbReference>
<organism evidence="9 10">
    <name type="scientific">Candidatus Jorgensenbacteria bacterium RIFCSPLOWO2_12_FULL_42_11</name>
    <dbReference type="NCBI Taxonomy" id="1798473"/>
    <lineage>
        <taxon>Bacteria</taxon>
        <taxon>Candidatus Joergenseniibacteriota</taxon>
    </lineage>
</organism>
<dbReference type="InterPro" id="IPR022711">
    <property type="entry name" value="RNase_Y_N"/>
</dbReference>
<dbReference type="InterPro" id="IPR003607">
    <property type="entry name" value="HD/PDEase_dom"/>
</dbReference>
<dbReference type="InterPro" id="IPR006674">
    <property type="entry name" value="HD_domain"/>
</dbReference>
<dbReference type="PROSITE" id="PS51831">
    <property type="entry name" value="HD"/>
    <property type="match status" value="1"/>
</dbReference>
<keyword evidence="5" id="KW-1003">Cell membrane</keyword>
<evidence type="ECO:0000256" key="4">
    <source>
        <dbReference type="ARBA" id="ARBA00022884"/>
    </source>
</evidence>
<dbReference type="Gene3D" id="3.30.1370.10">
    <property type="entry name" value="K Homology domain, type 1"/>
    <property type="match status" value="1"/>
</dbReference>
<feature type="transmembrane region" description="Helical" evidence="5">
    <location>
        <begin position="6"/>
        <end position="22"/>
    </location>
</feature>
<dbReference type="SUPFAM" id="SSF54791">
    <property type="entry name" value="Eukaryotic type KH-domain (KH-domain type I)"/>
    <property type="match status" value="1"/>
</dbReference>
<dbReference type="Proteomes" id="UP000176633">
    <property type="component" value="Unassembled WGS sequence"/>
</dbReference>
<dbReference type="Pfam" id="PF12072">
    <property type="entry name" value="RNase_Y_N"/>
    <property type="match status" value="1"/>
</dbReference>
<gene>
    <name evidence="5" type="primary">rny</name>
    <name evidence="9" type="ORF">A3G50_01160</name>
</gene>
<dbReference type="EMBL" id="MFKM01000019">
    <property type="protein sequence ID" value="OGG43244.1"/>
    <property type="molecule type" value="Genomic_DNA"/>
</dbReference>
<reference evidence="9 10" key="1">
    <citation type="journal article" date="2016" name="Nat. Commun.">
        <title>Thousands of microbial genomes shed light on interconnected biogeochemical processes in an aquifer system.</title>
        <authorList>
            <person name="Anantharaman K."/>
            <person name="Brown C.T."/>
            <person name="Hug L.A."/>
            <person name="Sharon I."/>
            <person name="Castelle C.J."/>
            <person name="Probst A.J."/>
            <person name="Thomas B.C."/>
            <person name="Singh A."/>
            <person name="Wilkins M.J."/>
            <person name="Karaoz U."/>
            <person name="Brodie E.L."/>
            <person name="Williams K.H."/>
            <person name="Hubbard S.S."/>
            <person name="Banfield J.F."/>
        </authorList>
    </citation>
    <scope>NUCLEOTIDE SEQUENCE [LARGE SCALE GENOMIC DNA]</scope>
</reference>
<dbReference type="GO" id="GO:0003723">
    <property type="term" value="F:RNA binding"/>
    <property type="evidence" value="ECO:0007669"/>
    <property type="project" value="UniProtKB-UniRule"/>
</dbReference>
<evidence type="ECO:0000313" key="9">
    <source>
        <dbReference type="EMBL" id="OGG43244.1"/>
    </source>
</evidence>
<keyword evidence="7" id="KW-0175">Coiled coil</keyword>
<keyword evidence="2 5" id="KW-0255">Endonuclease</keyword>
<evidence type="ECO:0000256" key="2">
    <source>
        <dbReference type="ARBA" id="ARBA00022759"/>
    </source>
</evidence>
<keyword evidence="5" id="KW-0472">Membrane</keyword>
<comment type="caution">
    <text evidence="9">The sequence shown here is derived from an EMBL/GenBank/DDBJ whole genome shotgun (WGS) entry which is preliminary data.</text>
</comment>
<accession>A0A1F6C226</accession>
<dbReference type="GO" id="GO:0016787">
    <property type="term" value="F:hydrolase activity"/>
    <property type="evidence" value="ECO:0007669"/>
    <property type="project" value="UniProtKB-KW"/>
</dbReference>
<dbReference type="InterPro" id="IPR004087">
    <property type="entry name" value="KH_dom"/>
</dbReference>
<keyword evidence="1 5" id="KW-0540">Nuclease</keyword>
<proteinExistence type="inferred from homology"/>
<dbReference type="PROSITE" id="PS50084">
    <property type="entry name" value="KH_TYPE_1"/>
    <property type="match status" value="1"/>
</dbReference>
<dbReference type="SMART" id="SM00471">
    <property type="entry name" value="HDc"/>
    <property type="match status" value="1"/>
</dbReference>
<dbReference type="NCBIfam" id="TIGR00277">
    <property type="entry name" value="HDIG"/>
    <property type="match status" value="1"/>
</dbReference>
<dbReference type="PANTHER" id="PTHR12826:SF15">
    <property type="entry name" value="RIBONUCLEASE Y"/>
    <property type="match status" value="1"/>
</dbReference>
<evidence type="ECO:0000256" key="7">
    <source>
        <dbReference type="SAM" id="Coils"/>
    </source>
</evidence>
<name>A0A1F6C226_9BACT</name>
<comment type="similarity">
    <text evidence="5">Belongs to the RNase Y family.</text>
</comment>
<dbReference type="SMART" id="SM00322">
    <property type="entry name" value="KH"/>
    <property type="match status" value="1"/>
</dbReference>
<dbReference type="GO" id="GO:0005886">
    <property type="term" value="C:plasma membrane"/>
    <property type="evidence" value="ECO:0007669"/>
    <property type="project" value="UniProtKB-SubCell"/>
</dbReference>
<dbReference type="GO" id="GO:0006402">
    <property type="term" value="P:mRNA catabolic process"/>
    <property type="evidence" value="ECO:0007669"/>
    <property type="project" value="UniProtKB-UniRule"/>
</dbReference>
<dbReference type="Pfam" id="PF00013">
    <property type="entry name" value="KH_1"/>
    <property type="match status" value="1"/>
</dbReference>
<dbReference type="EC" id="3.1.-.-" evidence="5 6"/>
<dbReference type="InterPro" id="IPR017705">
    <property type="entry name" value="Ribonuclease_Y"/>
</dbReference>
<protein>
    <recommendedName>
        <fullName evidence="5 6">Ribonuclease Y</fullName>
        <shortName evidence="5">RNase Y</shortName>
        <ecNumber evidence="5 6">3.1.-.-</ecNumber>
    </recommendedName>
</protein>
<keyword evidence="5" id="KW-1133">Transmembrane helix</keyword>
<dbReference type="GO" id="GO:0004521">
    <property type="term" value="F:RNA endonuclease activity"/>
    <property type="evidence" value="ECO:0007669"/>
    <property type="project" value="UniProtKB-UniRule"/>
</dbReference>
<keyword evidence="5" id="KW-0812">Transmembrane</keyword>
<dbReference type="SUPFAM" id="SSF109604">
    <property type="entry name" value="HD-domain/PDEase-like"/>
    <property type="match status" value="1"/>
</dbReference>
<keyword evidence="3 5" id="KW-0378">Hydrolase</keyword>
<feature type="domain" description="HD" evidence="8">
    <location>
        <begin position="323"/>
        <end position="416"/>
    </location>
</feature>
<evidence type="ECO:0000256" key="5">
    <source>
        <dbReference type="HAMAP-Rule" id="MF_00335"/>
    </source>
</evidence>
<dbReference type="InterPro" id="IPR006675">
    <property type="entry name" value="HDIG_dom"/>
</dbReference>
<evidence type="ECO:0000256" key="3">
    <source>
        <dbReference type="ARBA" id="ARBA00022801"/>
    </source>
</evidence>
<dbReference type="STRING" id="1798473.A3G50_01160"/>
<dbReference type="CDD" id="cd00077">
    <property type="entry name" value="HDc"/>
    <property type="match status" value="1"/>
</dbReference>
<comment type="function">
    <text evidence="5">Endoribonuclease that initiates mRNA decay.</text>
</comment>
<keyword evidence="4 5" id="KW-0694">RNA-binding</keyword>
<dbReference type="HAMAP" id="MF_00335">
    <property type="entry name" value="RNase_Y"/>
    <property type="match status" value="1"/>
</dbReference>
<sequence length="507" mass="57336">MTLTPFLAGSLVAVGLILGYLVRRFLALRQLNSTEAKIREQLKAAKTQAEELILVAKDKAASLLEEVQREERSRKVQLERLEERLLNKEDFLDKRSLDIDGREKNIGKGLEELKEAKAKIDDLELKTVEKLEKISGLTHQQAKEQLLGNLENFHRDELAGLLQKFEKEKRDVMEKKALEVITTALQRYSRSHVADLTTSAVTLPNEELKGKIIGREGRNIRALERLTGVEVIVDETPESITISSFDPLRREIAKMALEKLIRDGRIQPVKIEEKVEEAKQELDQRIKEIGEAAAYEVSVLDLPKEITFLLGKLNYRTSYGQNVLVHSIEMAHLAGMMALELGVNVEVAKKGALLHDIGKAIDHEIEGNHVELGRKILKKYNINEEVIRAMESHHEDFPFATPESFIVAAADILSTARPGARRDTLENYLRRLEDLEKLVLGFEGVKVAYAVSGGREIRIFVIPEKIDDFGALRLARDIAAKIQSELKYPGEIKVNVIREIRAVEYAR</sequence>
<dbReference type="InterPro" id="IPR004088">
    <property type="entry name" value="KH_dom_type_1"/>
</dbReference>
<evidence type="ECO:0000259" key="8">
    <source>
        <dbReference type="PROSITE" id="PS51831"/>
    </source>
</evidence>
<evidence type="ECO:0000256" key="1">
    <source>
        <dbReference type="ARBA" id="ARBA00022722"/>
    </source>
</evidence>
<dbReference type="CDD" id="cd22431">
    <property type="entry name" value="KH-I_RNaseY"/>
    <property type="match status" value="1"/>
</dbReference>
<evidence type="ECO:0000256" key="6">
    <source>
        <dbReference type="NCBIfam" id="TIGR03319"/>
    </source>
</evidence>
<feature type="coiled-coil region" evidence="7">
    <location>
        <begin position="28"/>
        <end position="175"/>
    </location>
</feature>
<dbReference type="AlphaFoldDB" id="A0A1F6C226"/>